<accession>A0AAN7W0Y6</accession>
<evidence type="ECO:0000313" key="2">
    <source>
        <dbReference type="EMBL" id="KAK5693124.1"/>
    </source>
</evidence>
<evidence type="ECO:0000256" key="1">
    <source>
        <dbReference type="SAM" id="MobiDB-lite"/>
    </source>
</evidence>
<dbReference type="AlphaFoldDB" id="A0AAN7W0Y6"/>
<organism evidence="2 3">
    <name type="scientific">Elasticomyces elasticus</name>
    <dbReference type="NCBI Taxonomy" id="574655"/>
    <lineage>
        <taxon>Eukaryota</taxon>
        <taxon>Fungi</taxon>
        <taxon>Dikarya</taxon>
        <taxon>Ascomycota</taxon>
        <taxon>Pezizomycotina</taxon>
        <taxon>Dothideomycetes</taxon>
        <taxon>Dothideomycetidae</taxon>
        <taxon>Mycosphaerellales</taxon>
        <taxon>Teratosphaeriaceae</taxon>
        <taxon>Elasticomyces</taxon>
    </lineage>
</organism>
<protein>
    <submittedName>
        <fullName evidence="2">Uncharacterized protein</fullName>
    </submittedName>
</protein>
<reference evidence="2" key="1">
    <citation type="submission" date="2023-08" db="EMBL/GenBank/DDBJ databases">
        <title>Black Yeasts Isolated from many extreme environments.</title>
        <authorList>
            <person name="Coleine C."/>
            <person name="Stajich J.E."/>
            <person name="Selbmann L."/>
        </authorList>
    </citation>
    <scope>NUCLEOTIDE SEQUENCE</scope>
    <source>
        <strain evidence="2">CCFEE 5810</strain>
    </source>
</reference>
<proteinExistence type="predicted"/>
<evidence type="ECO:0000313" key="3">
    <source>
        <dbReference type="Proteomes" id="UP001310594"/>
    </source>
</evidence>
<sequence>MSHNDPPAQQQHNPSPSPAHPLQPPLPIYVVDNPHCLQGYLESISVCQPGTPWLHVYDGMQCSACSGAQVHLIAMTEFYNLSADPDYKMQVILVDANSDLLGEQLSRRLGTVPHGDAAGL</sequence>
<gene>
    <name evidence="2" type="ORF">LTR97_010600</name>
</gene>
<feature type="compositionally biased region" description="Pro residues" evidence="1">
    <location>
        <begin position="15"/>
        <end position="26"/>
    </location>
</feature>
<dbReference type="EMBL" id="JAVRQU010000018">
    <property type="protein sequence ID" value="KAK5693124.1"/>
    <property type="molecule type" value="Genomic_DNA"/>
</dbReference>
<feature type="region of interest" description="Disordered" evidence="1">
    <location>
        <begin position="1"/>
        <end position="26"/>
    </location>
</feature>
<dbReference type="Proteomes" id="UP001310594">
    <property type="component" value="Unassembled WGS sequence"/>
</dbReference>
<feature type="compositionally biased region" description="Polar residues" evidence="1">
    <location>
        <begin position="1"/>
        <end position="13"/>
    </location>
</feature>
<name>A0AAN7W0Y6_9PEZI</name>
<comment type="caution">
    <text evidence="2">The sequence shown here is derived from an EMBL/GenBank/DDBJ whole genome shotgun (WGS) entry which is preliminary data.</text>
</comment>